<gene>
    <name evidence="12" type="ORF">AAFC00_002411</name>
</gene>
<dbReference type="InterPro" id="IPR050495">
    <property type="entry name" value="ATG22/LtaA_families"/>
</dbReference>
<proteinExistence type="inferred from homology"/>
<dbReference type="SUPFAM" id="SSF103473">
    <property type="entry name" value="MFS general substrate transporter"/>
    <property type="match status" value="1"/>
</dbReference>
<keyword evidence="4 10" id="KW-0926">Vacuole</keyword>
<keyword evidence="9 10" id="KW-0472">Membrane</keyword>
<dbReference type="InterPro" id="IPR024671">
    <property type="entry name" value="Atg22-like"/>
</dbReference>
<dbReference type="InterPro" id="IPR036259">
    <property type="entry name" value="MFS_trans_sf"/>
</dbReference>
<keyword evidence="6 10" id="KW-0029">Amino-acid transport</keyword>
<feature type="compositionally biased region" description="Polar residues" evidence="11">
    <location>
        <begin position="16"/>
        <end position="25"/>
    </location>
</feature>
<name>A0ABR3P7F6_9PEZI</name>
<feature type="region of interest" description="Disordered" evidence="11">
    <location>
        <begin position="1"/>
        <end position="25"/>
    </location>
</feature>
<comment type="subcellular location">
    <subcellularLocation>
        <location evidence="1 10">Vacuole membrane</location>
        <topology evidence="1 10">Multi-pass membrane protein</topology>
    </subcellularLocation>
</comment>
<evidence type="ECO:0000313" key="13">
    <source>
        <dbReference type="Proteomes" id="UP001562354"/>
    </source>
</evidence>
<organism evidence="12 13">
    <name type="scientific">Neodothiora populina</name>
    <dbReference type="NCBI Taxonomy" id="2781224"/>
    <lineage>
        <taxon>Eukaryota</taxon>
        <taxon>Fungi</taxon>
        <taxon>Dikarya</taxon>
        <taxon>Ascomycota</taxon>
        <taxon>Pezizomycotina</taxon>
        <taxon>Dothideomycetes</taxon>
        <taxon>Dothideomycetidae</taxon>
        <taxon>Dothideales</taxon>
        <taxon>Dothioraceae</taxon>
        <taxon>Neodothiora</taxon>
    </lineage>
</organism>
<dbReference type="Gene3D" id="1.20.1250.20">
    <property type="entry name" value="MFS general substrate transporter like domains"/>
    <property type="match status" value="1"/>
</dbReference>
<keyword evidence="8 10" id="KW-0072">Autophagy</keyword>
<evidence type="ECO:0000256" key="11">
    <source>
        <dbReference type="SAM" id="MobiDB-lite"/>
    </source>
</evidence>
<feature type="transmembrane region" description="Helical" evidence="10">
    <location>
        <begin position="401"/>
        <end position="422"/>
    </location>
</feature>
<keyword evidence="5 10" id="KW-0812">Transmembrane</keyword>
<comment type="similarity">
    <text evidence="2 10">Belongs to the ATG22 family.</text>
</comment>
<dbReference type="RefSeq" id="XP_069198230.1">
    <property type="nucleotide sequence ID" value="XM_069341720.1"/>
</dbReference>
<sequence>MAALSQEQQPLLPGSHATSSTASVGPDLSCSNTINLTMNSTKDDSTIVVEPTKSNDASTRKTEIKQNVERYARLFGADEDAFGQPTTSRKELWSYYLYYNGDNGVGPGSYSQTLFQSTLTAAGHDPTVFPVASGNCSTGGCVLPWGSGTRSVASVVLIANGICFAVMTLLFVSLGSAADYGSFGRWLLLVLTAICWMFQYGFMGIKHASQWPTAMVLYIISYIAYGATLVFYAAVFPRLARYMPHVRAAREEDLNSGKITQEEYDRIESLEKNHVSSISTAHSNIGYLFTLAINLSVLLPLKGNDYANNWALFLTNTYWVVLGVWWFIFQQKRPGPKLPTGSSYLTIGWKQVSLALKEIRHLPQTFTYLVAFFLLADGLNTTGTLVSIIQADQVNFSFLQITYLGIAQACCSTFSTFSFWYIQRWLKISTKRMFQITNFFSVLIPFYGMLGIWTKRVGYHNMWEFYFYNVIFGLFQAPYYAYAQTMMSEVTPRGYENMFFGLFGITNRASSIIGPNVVQAIINATNNNWLGFPFLFAICAVASVVIWFVDVEKGRASCRKFEQERTAVRVEREAVDSEEITQDSS</sequence>
<evidence type="ECO:0000256" key="6">
    <source>
        <dbReference type="ARBA" id="ARBA00022970"/>
    </source>
</evidence>
<accession>A0ABR3P7F6</accession>
<evidence type="ECO:0000256" key="5">
    <source>
        <dbReference type="ARBA" id="ARBA00022692"/>
    </source>
</evidence>
<feature type="transmembrane region" description="Helical" evidence="10">
    <location>
        <begin position="366"/>
        <end position="389"/>
    </location>
</feature>
<evidence type="ECO:0000256" key="8">
    <source>
        <dbReference type="ARBA" id="ARBA00023006"/>
    </source>
</evidence>
<feature type="transmembrane region" description="Helical" evidence="10">
    <location>
        <begin position="285"/>
        <end position="303"/>
    </location>
</feature>
<feature type="transmembrane region" description="Helical" evidence="10">
    <location>
        <begin position="530"/>
        <end position="549"/>
    </location>
</feature>
<reference evidence="12 13" key="1">
    <citation type="submission" date="2024-07" db="EMBL/GenBank/DDBJ databases">
        <title>Draft sequence of the Neodothiora populina.</title>
        <authorList>
            <person name="Drown D.D."/>
            <person name="Schuette U.S."/>
            <person name="Buechlein A.B."/>
            <person name="Rusch D.R."/>
            <person name="Winton L.W."/>
            <person name="Adams G.A."/>
        </authorList>
    </citation>
    <scope>NUCLEOTIDE SEQUENCE [LARGE SCALE GENOMIC DNA]</scope>
    <source>
        <strain evidence="12 13">CPC 39397</strain>
    </source>
</reference>
<feature type="transmembrane region" description="Helical" evidence="10">
    <location>
        <begin position="465"/>
        <end position="483"/>
    </location>
</feature>
<comment type="caution">
    <text evidence="12">The sequence shown here is derived from an EMBL/GenBank/DDBJ whole genome shotgun (WGS) entry which is preliminary data.</text>
</comment>
<comment type="function">
    <text evidence="10">Vacuolar effluxer which mediate the efflux of amino acids resulting from autophagic degradation. The release of autophagic amino acids allows the maintenance of protein synthesis and viability during nitrogen starvation.</text>
</comment>
<evidence type="ECO:0000256" key="9">
    <source>
        <dbReference type="ARBA" id="ARBA00023136"/>
    </source>
</evidence>
<evidence type="ECO:0000256" key="10">
    <source>
        <dbReference type="RuleBase" id="RU363073"/>
    </source>
</evidence>
<dbReference type="Proteomes" id="UP001562354">
    <property type="component" value="Unassembled WGS sequence"/>
</dbReference>
<evidence type="ECO:0000256" key="3">
    <source>
        <dbReference type="ARBA" id="ARBA00022448"/>
    </source>
</evidence>
<keyword evidence="3 10" id="KW-0813">Transport</keyword>
<dbReference type="EMBL" id="JBFMKM010000012">
    <property type="protein sequence ID" value="KAL1301954.1"/>
    <property type="molecule type" value="Genomic_DNA"/>
</dbReference>
<keyword evidence="7 10" id="KW-1133">Transmembrane helix</keyword>
<feature type="transmembrane region" description="Helical" evidence="10">
    <location>
        <begin position="215"/>
        <end position="235"/>
    </location>
</feature>
<evidence type="ECO:0000256" key="1">
    <source>
        <dbReference type="ARBA" id="ARBA00004128"/>
    </source>
</evidence>
<feature type="transmembrane region" description="Helical" evidence="10">
    <location>
        <begin position="186"/>
        <end position="203"/>
    </location>
</feature>
<dbReference type="InterPro" id="IPR044738">
    <property type="entry name" value="Atg22"/>
</dbReference>
<dbReference type="Pfam" id="PF11700">
    <property type="entry name" value="ATG22"/>
    <property type="match status" value="1"/>
</dbReference>
<dbReference type="PANTHER" id="PTHR23519:SF4">
    <property type="entry name" value="AUTOPHAGY-RELATED PROTEIN"/>
    <property type="match status" value="1"/>
</dbReference>
<evidence type="ECO:0000256" key="2">
    <source>
        <dbReference type="ARBA" id="ARBA00006978"/>
    </source>
</evidence>
<dbReference type="GeneID" id="95976113"/>
<dbReference type="CDD" id="cd17483">
    <property type="entry name" value="MFS_Atg22_like"/>
    <property type="match status" value="1"/>
</dbReference>
<evidence type="ECO:0000313" key="12">
    <source>
        <dbReference type="EMBL" id="KAL1301954.1"/>
    </source>
</evidence>
<evidence type="ECO:0000256" key="4">
    <source>
        <dbReference type="ARBA" id="ARBA00022554"/>
    </source>
</evidence>
<feature type="transmembrane region" description="Helical" evidence="10">
    <location>
        <begin position="434"/>
        <end position="453"/>
    </location>
</feature>
<protein>
    <recommendedName>
        <fullName evidence="10">Autophagy-related protein</fullName>
    </recommendedName>
</protein>
<evidence type="ECO:0000256" key="7">
    <source>
        <dbReference type="ARBA" id="ARBA00022989"/>
    </source>
</evidence>
<feature type="transmembrane region" description="Helical" evidence="10">
    <location>
        <begin position="309"/>
        <end position="329"/>
    </location>
</feature>
<feature type="transmembrane region" description="Helical" evidence="10">
    <location>
        <begin position="152"/>
        <end position="174"/>
    </location>
</feature>
<keyword evidence="13" id="KW-1185">Reference proteome</keyword>
<dbReference type="PANTHER" id="PTHR23519">
    <property type="entry name" value="AUTOPHAGY-RELATED PROTEIN 22"/>
    <property type="match status" value="1"/>
</dbReference>